<feature type="region of interest" description="Disordered" evidence="1">
    <location>
        <begin position="42"/>
        <end position="106"/>
    </location>
</feature>
<evidence type="ECO:0000313" key="2">
    <source>
        <dbReference type="EMBL" id="PWZ43755.1"/>
    </source>
</evidence>
<protein>
    <submittedName>
        <fullName evidence="2">Uncharacterized protein</fullName>
    </submittedName>
</protein>
<accession>A0A3L6G9R0</accession>
<feature type="compositionally biased region" description="Polar residues" evidence="1">
    <location>
        <begin position="59"/>
        <end position="71"/>
    </location>
</feature>
<gene>
    <name evidence="2" type="ORF">Zm00014a_032888</name>
</gene>
<comment type="caution">
    <text evidence="2">The sequence shown here is derived from an EMBL/GenBank/DDBJ whole genome shotgun (WGS) entry which is preliminary data.</text>
</comment>
<organism evidence="2 3">
    <name type="scientific">Zea mays</name>
    <name type="common">Maize</name>
    <dbReference type="NCBI Taxonomy" id="4577"/>
    <lineage>
        <taxon>Eukaryota</taxon>
        <taxon>Viridiplantae</taxon>
        <taxon>Streptophyta</taxon>
        <taxon>Embryophyta</taxon>
        <taxon>Tracheophyta</taxon>
        <taxon>Spermatophyta</taxon>
        <taxon>Magnoliopsida</taxon>
        <taxon>Liliopsida</taxon>
        <taxon>Poales</taxon>
        <taxon>Poaceae</taxon>
        <taxon>PACMAD clade</taxon>
        <taxon>Panicoideae</taxon>
        <taxon>Andropogonodae</taxon>
        <taxon>Andropogoneae</taxon>
        <taxon>Tripsacinae</taxon>
        <taxon>Zea</taxon>
    </lineage>
</organism>
<proteinExistence type="predicted"/>
<sequence>MDDHVLDGVKKNIVVTNNAESDGLDRFAVDEYKCELLGTGHGGHQVQVPQADQEGASLPLSQSTRASSRSPMRSLVCPTSAPPAPKASLGGDHACSGASAGGTSDVPPHVELVHRVFFF</sequence>
<name>A0A3L6G9R0_MAIZE</name>
<dbReference type="Proteomes" id="UP000251960">
    <property type="component" value="Chromosome 10"/>
</dbReference>
<dbReference type="EMBL" id="NCVQ01000002">
    <property type="protein sequence ID" value="PWZ43755.1"/>
    <property type="molecule type" value="Genomic_DNA"/>
</dbReference>
<dbReference type="AlphaFoldDB" id="A0A3L6G9R0"/>
<evidence type="ECO:0000313" key="3">
    <source>
        <dbReference type="Proteomes" id="UP000251960"/>
    </source>
</evidence>
<reference evidence="2 3" key="1">
    <citation type="journal article" date="2018" name="Nat. Genet.">
        <title>Extensive intraspecific gene order and gene structural variations between Mo17 and other maize genomes.</title>
        <authorList>
            <person name="Sun S."/>
            <person name="Zhou Y."/>
            <person name="Chen J."/>
            <person name="Shi J."/>
            <person name="Zhao H."/>
            <person name="Zhao H."/>
            <person name="Song W."/>
            <person name="Zhang M."/>
            <person name="Cui Y."/>
            <person name="Dong X."/>
            <person name="Liu H."/>
            <person name="Ma X."/>
            <person name="Jiao Y."/>
            <person name="Wang B."/>
            <person name="Wei X."/>
            <person name="Stein J.C."/>
            <person name="Glaubitz J.C."/>
            <person name="Lu F."/>
            <person name="Yu G."/>
            <person name="Liang C."/>
            <person name="Fengler K."/>
            <person name="Li B."/>
            <person name="Rafalski A."/>
            <person name="Schnable P.S."/>
            <person name="Ware D.H."/>
            <person name="Buckler E.S."/>
            <person name="Lai J."/>
        </authorList>
    </citation>
    <scope>NUCLEOTIDE SEQUENCE [LARGE SCALE GENOMIC DNA]</scope>
    <source>
        <strain evidence="3">cv. Missouri 17</strain>
        <tissue evidence="2">Seedling</tissue>
    </source>
</reference>
<evidence type="ECO:0000256" key="1">
    <source>
        <dbReference type="SAM" id="MobiDB-lite"/>
    </source>
</evidence>